<feature type="compositionally biased region" description="Polar residues" evidence="1">
    <location>
        <begin position="373"/>
        <end position="383"/>
    </location>
</feature>
<proteinExistence type="predicted"/>
<dbReference type="EMBL" id="JATAAI010000001">
    <property type="protein sequence ID" value="KAK1749200.1"/>
    <property type="molecule type" value="Genomic_DNA"/>
</dbReference>
<feature type="domain" description="WLM" evidence="2">
    <location>
        <begin position="143"/>
        <end position="398"/>
    </location>
</feature>
<dbReference type="PROSITE" id="PS51397">
    <property type="entry name" value="WLM"/>
    <property type="match status" value="1"/>
</dbReference>
<dbReference type="GO" id="GO:0016787">
    <property type="term" value="F:hydrolase activity"/>
    <property type="evidence" value="ECO:0007669"/>
    <property type="project" value="UniProtKB-KW"/>
</dbReference>
<evidence type="ECO:0000313" key="4">
    <source>
        <dbReference type="Proteomes" id="UP001224775"/>
    </source>
</evidence>
<evidence type="ECO:0000259" key="2">
    <source>
        <dbReference type="PROSITE" id="PS51397"/>
    </source>
</evidence>
<evidence type="ECO:0000256" key="1">
    <source>
        <dbReference type="SAM" id="MobiDB-lite"/>
    </source>
</evidence>
<evidence type="ECO:0000313" key="3">
    <source>
        <dbReference type="EMBL" id="KAK1749200.1"/>
    </source>
</evidence>
<dbReference type="PANTHER" id="PTHR47795">
    <property type="entry name" value="UBIQUITIN AND WLM DOMAIN-CONTAINING METALLOPROTEASE SPCC1442.07C"/>
    <property type="match status" value="1"/>
</dbReference>
<gene>
    <name evidence="3" type="ORF">QTG54_001139</name>
</gene>
<organism evidence="3 4">
    <name type="scientific">Skeletonema marinoi</name>
    <dbReference type="NCBI Taxonomy" id="267567"/>
    <lineage>
        <taxon>Eukaryota</taxon>
        <taxon>Sar</taxon>
        <taxon>Stramenopiles</taxon>
        <taxon>Ochrophyta</taxon>
        <taxon>Bacillariophyta</taxon>
        <taxon>Coscinodiscophyceae</taxon>
        <taxon>Thalassiosirophycidae</taxon>
        <taxon>Thalassiosirales</taxon>
        <taxon>Skeletonemataceae</taxon>
        <taxon>Skeletonema</taxon>
        <taxon>Skeletonema marinoi-dohrnii complex</taxon>
    </lineage>
</organism>
<reference evidence="3" key="1">
    <citation type="submission" date="2023-06" db="EMBL/GenBank/DDBJ databases">
        <title>Survivors Of The Sea: Transcriptome response of Skeletonema marinoi to long-term dormancy.</title>
        <authorList>
            <person name="Pinder M.I.M."/>
            <person name="Kourtchenko O."/>
            <person name="Robertson E.K."/>
            <person name="Larsson T."/>
            <person name="Maumus F."/>
            <person name="Osuna-Cruz C.M."/>
            <person name="Vancaester E."/>
            <person name="Stenow R."/>
            <person name="Vandepoele K."/>
            <person name="Ploug H."/>
            <person name="Bruchert V."/>
            <person name="Godhe A."/>
            <person name="Topel M."/>
        </authorList>
    </citation>
    <scope>NUCLEOTIDE SEQUENCE</scope>
    <source>
        <strain evidence="3">R05AC</strain>
    </source>
</reference>
<dbReference type="Proteomes" id="UP001224775">
    <property type="component" value="Unassembled WGS sequence"/>
</dbReference>
<sequence>MNAVKFSFKGRSETVTAPESISSSALLALARKSLQIDDDIVLKLIFKGKTIAQQNVPTNGSSTADEDSKRAFPEGVKIPKSGAKVIVMGTMTSGIATLNSMRSDPLMRGFDEEKLVSKAKNGTMSTFWGPKLGSQHPKYKFCRLEECKDASFGTRPTSSTPHAFEARRLLEQLATDPGVVQVLTSRELVVGCLGEMDPIDDRLMQKKKEEGACLLGYNTNHGLRIDIKLRTDDLNGFRPYNELASTLIHEISHNWVSEHDVLFWTNYGQMRVEYLWKHACYILGGLFVNGKRTASLAGIMDMIVFPSDGKDTPTKPKLMDNICQSVVKELAGEMMQHRLPVQLVAPAVIGFGKDLMMETKDDSIGIGKGQRLGTVSNDENSGLSARERALAAAEKRAREAKEEK</sequence>
<feature type="region of interest" description="Disordered" evidence="1">
    <location>
        <begin position="367"/>
        <end position="404"/>
    </location>
</feature>
<keyword evidence="3" id="KW-0378">Hydrolase</keyword>
<feature type="compositionally biased region" description="Basic and acidic residues" evidence="1">
    <location>
        <begin position="385"/>
        <end position="404"/>
    </location>
</feature>
<accession>A0AAD8YPD5</accession>
<dbReference type="InterPro" id="IPR013536">
    <property type="entry name" value="WLM_dom"/>
</dbReference>
<dbReference type="AlphaFoldDB" id="A0AAD8YPD5"/>
<comment type="caution">
    <text evidence="3">The sequence shown here is derived from an EMBL/GenBank/DDBJ whole genome shotgun (WGS) entry which is preliminary data.</text>
</comment>
<dbReference type="PANTHER" id="PTHR47795:SF1">
    <property type="entry name" value="DNA-DEPENDENT METALLOPROTEASE WSS1 HOMOLOG 2"/>
    <property type="match status" value="1"/>
</dbReference>
<protein>
    <submittedName>
        <fullName evidence="3">WLM domain-containing metallopeptidase</fullName>
        <ecNumber evidence="3">3.4.-.-</ecNumber>
    </submittedName>
</protein>
<dbReference type="Pfam" id="PF08325">
    <property type="entry name" value="WLM"/>
    <property type="match status" value="1"/>
</dbReference>
<keyword evidence="4" id="KW-1185">Reference proteome</keyword>
<dbReference type="EC" id="3.4.-.-" evidence="3"/>
<name>A0AAD8YPD5_9STRA</name>